<keyword evidence="2" id="KW-0472">Membrane</keyword>
<dbReference type="EMBL" id="AP006878">
    <property type="protein sequence ID" value="BAD86111.1"/>
    <property type="molecule type" value="Genomic_DNA"/>
</dbReference>
<feature type="compositionally biased region" description="Polar residues" evidence="1">
    <location>
        <begin position="94"/>
        <end position="106"/>
    </location>
</feature>
<gene>
    <name evidence="3" type="ordered locus">TK1922</name>
</gene>
<evidence type="ECO:0000313" key="4">
    <source>
        <dbReference type="Proteomes" id="UP000000536"/>
    </source>
</evidence>
<dbReference type="Proteomes" id="UP000000536">
    <property type="component" value="Chromosome"/>
</dbReference>
<dbReference type="InParanoid" id="Q5JEU3"/>
<dbReference type="EnsemblBacteria" id="BAD86111">
    <property type="protein sequence ID" value="BAD86111"/>
    <property type="gene ID" value="TK1922"/>
</dbReference>
<keyword evidence="2" id="KW-1133">Transmembrane helix</keyword>
<sequence length="118" mass="12834">MNPYFIFRILYGVFLGLAFVIGGILTATSKGEPGIGFRIGYTYLSERARERANRITGIGLIALGCYLCSPRSSCRYTACLSSSSGESPLSWRSATSWPGASTSLRTSPGKRRRSPRKA</sequence>
<dbReference type="KEGG" id="tko:TK1922"/>
<accession>Q5JEU3</accession>
<keyword evidence="4" id="KW-1185">Reference proteome</keyword>
<evidence type="ECO:0000256" key="1">
    <source>
        <dbReference type="SAM" id="MobiDB-lite"/>
    </source>
</evidence>
<dbReference type="eggNOG" id="arCOG04484">
    <property type="taxonomic scope" value="Archaea"/>
</dbReference>
<name>Q5JEU3_THEKO</name>
<protein>
    <submittedName>
        <fullName evidence="3">Hypothetical membrane protein, conserved, flame shift</fullName>
    </submittedName>
</protein>
<evidence type="ECO:0000313" key="3">
    <source>
        <dbReference type="EMBL" id="BAD86111.1"/>
    </source>
</evidence>
<keyword evidence="2" id="KW-0812">Transmembrane</keyword>
<evidence type="ECO:0000256" key="2">
    <source>
        <dbReference type="SAM" id="Phobius"/>
    </source>
</evidence>
<dbReference type="STRING" id="69014.TK1922"/>
<organism evidence="3 4">
    <name type="scientific">Thermococcus kodakarensis (strain ATCC BAA-918 / JCM 12380 / KOD1)</name>
    <name type="common">Pyrococcus kodakaraensis (strain KOD1)</name>
    <dbReference type="NCBI Taxonomy" id="69014"/>
    <lineage>
        <taxon>Archaea</taxon>
        <taxon>Methanobacteriati</taxon>
        <taxon>Methanobacteriota</taxon>
        <taxon>Thermococci</taxon>
        <taxon>Thermococcales</taxon>
        <taxon>Thermococcaceae</taxon>
        <taxon>Thermococcus</taxon>
    </lineage>
</organism>
<feature type="compositionally biased region" description="Basic residues" evidence="1">
    <location>
        <begin position="108"/>
        <end position="118"/>
    </location>
</feature>
<proteinExistence type="predicted"/>
<feature type="transmembrane region" description="Helical" evidence="2">
    <location>
        <begin position="6"/>
        <end position="28"/>
    </location>
</feature>
<feature type="compositionally biased region" description="Low complexity" evidence="1">
    <location>
        <begin position="81"/>
        <end position="93"/>
    </location>
</feature>
<reference evidence="3 4" key="1">
    <citation type="journal article" date="2005" name="Genome Res.">
        <title>Complete genome sequence of the hyperthermophilic archaeon Thermococcus kodakaraensis KOD1 and comparison with Pyrococcus genomes.</title>
        <authorList>
            <person name="Fukui T."/>
            <person name="Atomi H."/>
            <person name="Kanai T."/>
            <person name="Matsumi R."/>
            <person name="Fujiwara S."/>
            <person name="Imanaka T."/>
        </authorList>
    </citation>
    <scope>NUCLEOTIDE SEQUENCE [LARGE SCALE GENOMIC DNA]</scope>
    <source>
        <strain evidence="4">ATCC BAA-918 / JCM 12380 / KOD1</strain>
    </source>
</reference>
<dbReference type="AlphaFoldDB" id="Q5JEU3"/>
<dbReference type="HOGENOM" id="CLU_2067932_0_0_2"/>
<feature type="region of interest" description="Disordered" evidence="1">
    <location>
        <begin position="81"/>
        <end position="118"/>
    </location>
</feature>